<dbReference type="GO" id="GO:0016747">
    <property type="term" value="F:acyltransferase activity, transferring groups other than amino-acyl groups"/>
    <property type="evidence" value="ECO:0007669"/>
    <property type="project" value="InterPro"/>
</dbReference>
<feature type="domain" description="N-acetyltransferase" evidence="3">
    <location>
        <begin position="1"/>
        <end position="144"/>
    </location>
</feature>
<evidence type="ECO:0000256" key="2">
    <source>
        <dbReference type="ARBA" id="ARBA00023315"/>
    </source>
</evidence>
<organism evidence="4 5">
    <name type="scientific">Sporolactobacillus shoreae</name>
    <dbReference type="NCBI Taxonomy" id="1465501"/>
    <lineage>
        <taxon>Bacteria</taxon>
        <taxon>Bacillati</taxon>
        <taxon>Bacillota</taxon>
        <taxon>Bacilli</taxon>
        <taxon>Bacillales</taxon>
        <taxon>Sporolactobacillaceae</taxon>
        <taxon>Sporolactobacillus</taxon>
    </lineage>
</organism>
<keyword evidence="5" id="KW-1185">Reference proteome</keyword>
<protein>
    <submittedName>
        <fullName evidence="4">GNAT family N-acetyltransferase</fullName>
    </submittedName>
</protein>
<dbReference type="Gene3D" id="3.40.630.30">
    <property type="match status" value="2"/>
</dbReference>
<dbReference type="EMBL" id="SRJD01000031">
    <property type="protein sequence ID" value="TGA96082.1"/>
    <property type="molecule type" value="Genomic_DNA"/>
</dbReference>
<dbReference type="PANTHER" id="PTHR43420">
    <property type="entry name" value="ACETYLTRANSFERASE"/>
    <property type="match status" value="1"/>
</dbReference>
<dbReference type="InterPro" id="IPR050680">
    <property type="entry name" value="YpeA/RimI_acetyltransf"/>
</dbReference>
<comment type="caution">
    <text evidence="4">The sequence shown here is derived from an EMBL/GenBank/DDBJ whole genome shotgun (WGS) entry which is preliminary data.</text>
</comment>
<name>A0A4Z0GJC3_9BACL</name>
<dbReference type="CDD" id="cd04301">
    <property type="entry name" value="NAT_SF"/>
    <property type="match status" value="2"/>
</dbReference>
<dbReference type="PROSITE" id="PS51186">
    <property type="entry name" value="GNAT"/>
    <property type="match status" value="2"/>
</dbReference>
<reference evidence="4 5" key="1">
    <citation type="journal article" date="2015" name="Int. J. Syst. Evol. Microbiol.">
        <title>Sporolactobacillus shoreae sp. nov. and Sporolactobacillus spathodeae sp. nov., two spore-forming lactic acid bacteria isolated from tree barks in Thailand.</title>
        <authorList>
            <person name="Thamacharoensuk T."/>
            <person name="Kitahara M."/>
            <person name="Ohkuma M."/>
            <person name="Thongchul N."/>
            <person name="Tanasupawat S."/>
        </authorList>
    </citation>
    <scope>NUCLEOTIDE SEQUENCE [LARGE SCALE GENOMIC DNA]</scope>
    <source>
        <strain evidence="4 5">BK92</strain>
    </source>
</reference>
<feature type="domain" description="N-acetyltransferase" evidence="3">
    <location>
        <begin position="151"/>
        <end position="291"/>
    </location>
</feature>
<proteinExistence type="predicted"/>
<dbReference type="SUPFAM" id="SSF55729">
    <property type="entry name" value="Acyl-CoA N-acyltransferases (Nat)"/>
    <property type="match status" value="2"/>
</dbReference>
<dbReference type="RefSeq" id="WP_135349953.1">
    <property type="nucleotide sequence ID" value="NZ_SRJD01000031.1"/>
</dbReference>
<dbReference type="InterPro" id="IPR000182">
    <property type="entry name" value="GNAT_dom"/>
</dbReference>
<evidence type="ECO:0000256" key="1">
    <source>
        <dbReference type="ARBA" id="ARBA00022679"/>
    </source>
</evidence>
<keyword evidence="1 4" id="KW-0808">Transferase</keyword>
<dbReference type="InterPro" id="IPR016181">
    <property type="entry name" value="Acyl_CoA_acyltransferase"/>
</dbReference>
<accession>A0A4Z0GJC3</accession>
<dbReference type="AlphaFoldDB" id="A0A4Z0GJC3"/>
<sequence length="291" mass="33337">MIIKGLNRLDEETVRKIRNMEKAVMEIDGVRENVYLDDSLHFDHRIKHTFIAYEKDQPISFIHLFIPTQKEAELSAMTLPEHRGQGYFSALLLCVREELLRYKIPDLLFVADTRDSIAPLMNDLGAQYDFSEYAMTLEKSDWQDESPDNGIKLVKTKYKDIDTLADISVAVFGESKKDARGRVEKSLLASTRESFAADFKGKLIGMGYVDYESNDPGIFGFGILPEFQKKGYGRRFLSLLINHLLADGAVRVKLEVDSKNDHALHLYQQIGFTPTSGYDYYRKSVQSEREN</sequence>
<dbReference type="Pfam" id="PF00583">
    <property type="entry name" value="Acetyltransf_1"/>
    <property type="match status" value="2"/>
</dbReference>
<evidence type="ECO:0000259" key="3">
    <source>
        <dbReference type="PROSITE" id="PS51186"/>
    </source>
</evidence>
<evidence type="ECO:0000313" key="4">
    <source>
        <dbReference type="EMBL" id="TGA96082.1"/>
    </source>
</evidence>
<evidence type="ECO:0000313" key="5">
    <source>
        <dbReference type="Proteomes" id="UP000298347"/>
    </source>
</evidence>
<gene>
    <name evidence="4" type="ORF">E4665_16780</name>
</gene>
<dbReference type="Proteomes" id="UP000298347">
    <property type="component" value="Unassembled WGS sequence"/>
</dbReference>
<keyword evidence="2" id="KW-0012">Acyltransferase</keyword>
<dbReference type="OrthoDB" id="7163760at2"/>